<geneLocation type="mitochondrion" evidence="3"/>
<feature type="domain" description="Rho-GAP" evidence="2">
    <location>
        <begin position="252"/>
        <end position="383"/>
    </location>
</feature>
<name>A0A3P3YGT7_PLABS</name>
<dbReference type="InterPro" id="IPR008936">
    <property type="entry name" value="Rho_GTPase_activation_prot"/>
</dbReference>
<dbReference type="GO" id="GO:0007165">
    <property type="term" value="P:signal transduction"/>
    <property type="evidence" value="ECO:0007669"/>
    <property type="project" value="InterPro"/>
</dbReference>
<evidence type="ECO:0000313" key="4">
    <source>
        <dbReference type="Proteomes" id="UP000290189"/>
    </source>
</evidence>
<dbReference type="SUPFAM" id="SSF48350">
    <property type="entry name" value="GTPase activation domain, GAP"/>
    <property type="match status" value="1"/>
</dbReference>
<dbReference type="Proteomes" id="UP000290189">
    <property type="component" value="Unassembled WGS sequence"/>
</dbReference>
<sequence>MPLRFLLSAVVVVRAVVGAPTGTEDVGAPCRTPDVAAQPNIYDVDPARPRVPPSYTGSLRQVHGPTGIPDVGDPMASFAAQHEAGDVFTWGDPFVLVLVIAQNVYEQCTARCARWKLAIRISQCGSSSSQSLLDITPQVTLKTFVPSVSSSLGVWTCGAVGVVSVDSLPGALPVGNGLCVQALAEKTPNRFRKMMERFHVGERESGASALTLLAESKPFRIRPKAALDFVPHGSPSTTLFDAFLREIEERPQLGLYRTSAMKHDTDRMSAVLREGRAHAGDLRHVDVHALACATKRIVGEVNDLKPFISRVGLAQLKTCTGMANFDSAYCARAFFAPQVDEDARPMLIAILSHLHRLQAKQDVTQMSEKNLAIVFVNNLVEPESWMSTSFHDDINAVAWLIRHVNILQPGRALMGASL</sequence>
<evidence type="ECO:0000313" key="3">
    <source>
        <dbReference type="EMBL" id="SPQ99372.1"/>
    </source>
</evidence>
<dbReference type="EMBL" id="OVEO01000011">
    <property type="protein sequence ID" value="SPQ99372.1"/>
    <property type="molecule type" value="Genomic_DNA"/>
</dbReference>
<evidence type="ECO:0000259" key="2">
    <source>
        <dbReference type="Pfam" id="PF00620"/>
    </source>
</evidence>
<dbReference type="AlphaFoldDB" id="A0A3P3YGT7"/>
<feature type="signal peptide" evidence="1">
    <location>
        <begin position="1"/>
        <end position="18"/>
    </location>
</feature>
<reference evidence="3 4" key="1">
    <citation type="submission" date="2018-03" db="EMBL/GenBank/DDBJ databases">
        <authorList>
            <person name="Fogelqvist J."/>
        </authorList>
    </citation>
    <scope>NUCLEOTIDE SEQUENCE [LARGE SCALE GENOMIC DNA]</scope>
</reference>
<protein>
    <recommendedName>
        <fullName evidence="2">Rho-GAP domain-containing protein</fullName>
    </recommendedName>
</protein>
<evidence type="ECO:0000256" key="1">
    <source>
        <dbReference type="SAM" id="SignalP"/>
    </source>
</evidence>
<keyword evidence="3" id="KW-0496">Mitochondrion</keyword>
<accession>A0A3P3YGT7</accession>
<proteinExistence type="predicted"/>
<keyword evidence="1" id="KW-0732">Signal</keyword>
<feature type="chain" id="PRO_5018216810" description="Rho-GAP domain-containing protein" evidence="1">
    <location>
        <begin position="19"/>
        <end position="418"/>
    </location>
</feature>
<gene>
    <name evidence="3" type="ORF">PLBR_LOCUS6587</name>
</gene>
<dbReference type="Gene3D" id="1.10.555.10">
    <property type="entry name" value="Rho GTPase activation protein"/>
    <property type="match status" value="1"/>
</dbReference>
<organism evidence="3 4">
    <name type="scientific">Plasmodiophora brassicae</name>
    <name type="common">Clubroot disease agent</name>
    <dbReference type="NCBI Taxonomy" id="37360"/>
    <lineage>
        <taxon>Eukaryota</taxon>
        <taxon>Sar</taxon>
        <taxon>Rhizaria</taxon>
        <taxon>Endomyxa</taxon>
        <taxon>Phytomyxea</taxon>
        <taxon>Plasmodiophorida</taxon>
        <taxon>Plasmodiophoridae</taxon>
        <taxon>Plasmodiophora</taxon>
    </lineage>
</organism>
<dbReference type="InterPro" id="IPR000198">
    <property type="entry name" value="RhoGAP_dom"/>
</dbReference>
<dbReference type="Pfam" id="PF00620">
    <property type="entry name" value="RhoGAP"/>
    <property type="match status" value="1"/>
</dbReference>